<comment type="subcellular location">
    <subcellularLocation>
        <location evidence="1">Cell inner membrane</location>
        <topology evidence="1">Multi-pass membrane protein</topology>
    </subcellularLocation>
</comment>
<feature type="transmembrane region" description="Helical" evidence="9">
    <location>
        <begin position="42"/>
        <end position="67"/>
    </location>
</feature>
<keyword evidence="5 9" id="KW-0812">Transmembrane</keyword>
<dbReference type="AlphaFoldDB" id="A0A3N1Y0X8"/>
<dbReference type="GO" id="GO:0005886">
    <property type="term" value="C:plasma membrane"/>
    <property type="evidence" value="ECO:0007669"/>
    <property type="project" value="UniProtKB-SubCell"/>
</dbReference>
<evidence type="ECO:0000256" key="8">
    <source>
        <dbReference type="ARBA" id="ARBA00035655"/>
    </source>
</evidence>
<feature type="transmembrane region" description="Helical" evidence="9">
    <location>
        <begin position="110"/>
        <end position="129"/>
    </location>
</feature>
<keyword evidence="4" id="KW-0997">Cell inner membrane</keyword>
<feature type="transmembrane region" description="Helical" evidence="9">
    <location>
        <begin position="150"/>
        <end position="174"/>
    </location>
</feature>
<evidence type="ECO:0000256" key="7">
    <source>
        <dbReference type="ARBA" id="ARBA00023136"/>
    </source>
</evidence>
<feature type="transmembrane region" description="Helical" evidence="9">
    <location>
        <begin position="329"/>
        <end position="354"/>
    </location>
</feature>
<dbReference type="Pfam" id="PF04143">
    <property type="entry name" value="Sulf_transp"/>
    <property type="match status" value="1"/>
</dbReference>
<feature type="transmembrane region" description="Helical" evidence="9">
    <location>
        <begin position="18"/>
        <end position="36"/>
    </location>
</feature>
<gene>
    <name evidence="10" type="ORF">EDC57_1651</name>
</gene>
<comment type="caution">
    <text evidence="10">The sequence shown here is derived from an EMBL/GenBank/DDBJ whole genome shotgun (WGS) entry which is preliminary data.</text>
</comment>
<keyword evidence="7 9" id="KW-0472">Membrane</keyword>
<comment type="similarity">
    <text evidence="8">Belongs to the TsuA/YedE (TC 9.B.102) family.</text>
</comment>
<name>A0A3N1Y0X8_9GAMM</name>
<feature type="transmembrane region" description="Helical" evidence="9">
    <location>
        <begin position="227"/>
        <end position="251"/>
    </location>
</feature>
<dbReference type="PANTHER" id="PTHR30574:SF1">
    <property type="entry name" value="SULPHUR TRANSPORT DOMAIN-CONTAINING PROTEIN"/>
    <property type="match status" value="1"/>
</dbReference>
<keyword evidence="2" id="KW-0813">Transport</keyword>
<protein>
    <submittedName>
        <fullName evidence="10">Uncharacterized protein</fullName>
    </submittedName>
</protein>
<evidence type="ECO:0000256" key="6">
    <source>
        <dbReference type="ARBA" id="ARBA00022989"/>
    </source>
</evidence>
<dbReference type="Proteomes" id="UP000276634">
    <property type="component" value="Unassembled WGS sequence"/>
</dbReference>
<feature type="transmembrane region" description="Helical" evidence="9">
    <location>
        <begin position="298"/>
        <end position="317"/>
    </location>
</feature>
<proteinExistence type="inferred from homology"/>
<dbReference type="InterPro" id="IPR007272">
    <property type="entry name" value="Sulf_transp_TsuA/YedE"/>
</dbReference>
<dbReference type="OrthoDB" id="9794165at2"/>
<keyword evidence="3" id="KW-1003">Cell membrane</keyword>
<evidence type="ECO:0000256" key="5">
    <source>
        <dbReference type="ARBA" id="ARBA00022692"/>
    </source>
</evidence>
<evidence type="ECO:0000256" key="1">
    <source>
        <dbReference type="ARBA" id="ARBA00004429"/>
    </source>
</evidence>
<sequence length="402" mass="41743">MAPVTRKASVTTGRIRSALPFAAAAALTALGLHVLWRHGPRLAALYAIALALGLALHHASFSFSGAYRALFTERRTQGVRAHILLIALATVLFAPFLAMGQAFGHPLYGALAPLSLSVPAGAFLFGIGMQIGDGCASGTLYTAGSGNRKMALTLAGFLAGSLLATFHAPFWWGVPSLGTVDLGRTLGWPAAVALQLGVLGLLDRLLVRIDAGRRPQPLQAHWLRGPWPLAAGAAALALLNLATLLVSGHAWTIAWGLTLWAGKIATALGLDLTAHAFWRGGYTEAALGRSILADDTSLMDLGIILGATLGAMLAGRFPEGRWPKARPLLGALVGGVLMGYGARIAFGCNIGALFSGLASFSLHGWVWIAAALPGVWVGIHLRPLFGLSGFPERAGAAGLSTR</sequence>
<evidence type="ECO:0000256" key="9">
    <source>
        <dbReference type="SAM" id="Phobius"/>
    </source>
</evidence>
<evidence type="ECO:0000256" key="2">
    <source>
        <dbReference type="ARBA" id="ARBA00022448"/>
    </source>
</evidence>
<evidence type="ECO:0000256" key="4">
    <source>
        <dbReference type="ARBA" id="ARBA00022519"/>
    </source>
</evidence>
<dbReference type="PANTHER" id="PTHR30574">
    <property type="entry name" value="INNER MEMBRANE PROTEIN YEDE"/>
    <property type="match status" value="1"/>
</dbReference>
<reference evidence="10 11" key="1">
    <citation type="submission" date="2018-11" db="EMBL/GenBank/DDBJ databases">
        <title>Genomic Encyclopedia of Type Strains, Phase IV (KMG-IV): sequencing the most valuable type-strain genomes for metagenomic binning, comparative biology and taxonomic classification.</title>
        <authorList>
            <person name="Goeker M."/>
        </authorList>
    </citation>
    <scope>NUCLEOTIDE SEQUENCE [LARGE SCALE GENOMIC DNA]</scope>
    <source>
        <strain evidence="10 11">DSM 100275</strain>
    </source>
</reference>
<dbReference type="EMBL" id="RJVI01000002">
    <property type="protein sequence ID" value="ROR32450.1"/>
    <property type="molecule type" value="Genomic_DNA"/>
</dbReference>
<keyword evidence="11" id="KW-1185">Reference proteome</keyword>
<evidence type="ECO:0000313" key="10">
    <source>
        <dbReference type="EMBL" id="ROR32450.1"/>
    </source>
</evidence>
<feature type="transmembrane region" description="Helical" evidence="9">
    <location>
        <begin position="360"/>
        <end position="379"/>
    </location>
</feature>
<feature type="transmembrane region" description="Helical" evidence="9">
    <location>
        <begin position="79"/>
        <end position="98"/>
    </location>
</feature>
<keyword evidence="6 9" id="KW-1133">Transmembrane helix</keyword>
<evidence type="ECO:0000256" key="3">
    <source>
        <dbReference type="ARBA" id="ARBA00022475"/>
    </source>
</evidence>
<accession>A0A3N1Y0X8</accession>
<organism evidence="10 11">
    <name type="scientific">Inmirania thermothiophila</name>
    <dbReference type="NCBI Taxonomy" id="1750597"/>
    <lineage>
        <taxon>Bacteria</taxon>
        <taxon>Pseudomonadati</taxon>
        <taxon>Pseudomonadota</taxon>
        <taxon>Gammaproteobacteria</taxon>
        <taxon>Chromatiales</taxon>
        <taxon>Ectothiorhodospiraceae</taxon>
        <taxon>Inmirania</taxon>
    </lineage>
</organism>
<evidence type="ECO:0000313" key="11">
    <source>
        <dbReference type="Proteomes" id="UP000276634"/>
    </source>
</evidence>